<protein>
    <recommendedName>
        <fullName evidence="3">YbbR-like protein</fullName>
    </recommendedName>
</protein>
<evidence type="ECO:0000313" key="2">
    <source>
        <dbReference type="Proteomes" id="UP001232163"/>
    </source>
</evidence>
<dbReference type="PANTHER" id="PTHR37804:SF1">
    <property type="entry name" value="CDAA REGULATORY PROTEIN CDAR"/>
    <property type="match status" value="1"/>
</dbReference>
<dbReference type="RefSeq" id="WP_307466300.1">
    <property type="nucleotide sequence ID" value="NZ_JAURUR010000006.1"/>
</dbReference>
<dbReference type="Proteomes" id="UP001232163">
    <property type="component" value="Unassembled WGS sequence"/>
</dbReference>
<keyword evidence="2" id="KW-1185">Reference proteome</keyword>
<dbReference type="InterPro" id="IPR012505">
    <property type="entry name" value="YbbR"/>
</dbReference>
<reference evidence="1 2" key="1">
    <citation type="submission" date="2023-07" db="EMBL/GenBank/DDBJ databases">
        <title>Genomic Encyclopedia of Type Strains, Phase IV (KMG-IV): sequencing the most valuable type-strain genomes for metagenomic binning, comparative biology and taxonomic classification.</title>
        <authorList>
            <person name="Goeker M."/>
        </authorList>
    </citation>
    <scope>NUCLEOTIDE SEQUENCE [LARGE SCALE GENOMIC DNA]</scope>
    <source>
        <strain evidence="1 2">NIO-1023</strain>
    </source>
</reference>
<comment type="caution">
    <text evidence="1">The sequence shown here is derived from an EMBL/GenBank/DDBJ whole genome shotgun (WGS) entry which is preliminary data.</text>
</comment>
<evidence type="ECO:0008006" key="3">
    <source>
        <dbReference type="Google" id="ProtNLM"/>
    </source>
</evidence>
<organism evidence="1 2">
    <name type="scientific">Deinococcus enclensis</name>
    <dbReference type="NCBI Taxonomy" id="1049582"/>
    <lineage>
        <taxon>Bacteria</taxon>
        <taxon>Thermotogati</taxon>
        <taxon>Deinococcota</taxon>
        <taxon>Deinococci</taxon>
        <taxon>Deinococcales</taxon>
        <taxon>Deinococcaceae</taxon>
        <taxon>Deinococcus</taxon>
    </lineage>
</organism>
<name>A0ABT9MDV0_9DEIO</name>
<proteinExistence type="predicted"/>
<sequence length="341" mass="36334">MTPPGRSGPLLDRWGQVLRRWVDPRYARERTLHNIGPKLLALAVALALWSLSTADRRANVEQRYDVPVTVVDSTGGRGTRATSALTPESVRVTLSGRPDRLRQLSGRSIEALVDVTGAPEGSFTRNVRVIAPTGTRVLRLEPERVQGFVDTELTRTLPVLLSVAAPSESSLPRFQVSPTQVQVSGPARVVTTVRRVVNTPVVLASGATAEVPLIALDAQNEPVEGVMTMPATATVSRLDSGEVPVKTVTVVLSPPPANLRVTSASVQPSGVRLVADPELLARLREVTGRVEYRVGTYTAPVRLQVPAGAQALENVTVRLTVEARPAEGTAAPRPPTSPAAP</sequence>
<gene>
    <name evidence="1" type="ORF">QO006_002191</name>
</gene>
<dbReference type="Gene3D" id="2.170.120.30">
    <property type="match status" value="1"/>
</dbReference>
<dbReference type="Pfam" id="PF07949">
    <property type="entry name" value="YbbR"/>
    <property type="match status" value="1"/>
</dbReference>
<dbReference type="PANTHER" id="PTHR37804">
    <property type="entry name" value="CDAA REGULATORY PROTEIN CDAR"/>
    <property type="match status" value="1"/>
</dbReference>
<accession>A0ABT9MDV0</accession>
<dbReference type="EMBL" id="JAURUR010000006">
    <property type="protein sequence ID" value="MDP9764745.1"/>
    <property type="molecule type" value="Genomic_DNA"/>
</dbReference>
<dbReference type="InterPro" id="IPR053154">
    <property type="entry name" value="c-di-AMP_regulator"/>
</dbReference>
<evidence type="ECO:0000313" key="1">
    <source>
        <dbReference type="EMBL" id="MDP9764745.1"/>
    </source>
</evidence>